<proteinExistence type="predicted"/>
<dbReference type="KEGG" id="mhl:MHLP_03030"/>
<protein>
    <submittedName>
        <fullName evidence="1">Uncharacterized protein</fullName>
    </submittedName>
</protein>
<reference evidence="2" key="2">
    <citation type="submission" date="2012-07" db="EMBL/GenBank/DDBJ databases">
        <title>Complete genome sequence of 'Candidatus Mycoplasma haemolamae'.</title>
        <authorList>
            <person name="Guimaraes A.M.S."/>
            <person name="Toth B."/>
            <person name="Santos A.P."/>
            <person name="Nascimento N.C."/>
            <person name="Sojka J.E."/>
            <person name="Messick J.B."/>
        </authorList>
    </citation>
    <scope>NUCLEOTIDE SEQUENCE [LARGE SCALE GENOMIC DNA]</scope>
    <source>
        <strain evidence="2">Purdue</strain>
    </source>
</reference>
<dbReference type="AlphaFoldDB" id="I7CG27"/>
<dbReference type="EMBL" id="CP003731">
    <property type="protein sequence ID" value="AFO52186.1"/>
    <property type="molecule type" value="Genomic_DNA"/>
</dbReference>
<dbReference type="PATRIC" id="fig|1212765.3.peg.687"/>
<evidence type="ECO:0000313" key="1">
    <source>
        <dbReference type="EMBL" id="AFO52186.1"/>
    </source>
</evidence>
<gene>
    <name evidence="1" type="ordered locus">MHLP_03030</name>
</gene>
<sequence length="170" mass="19095">MNYKAAGVILAVIGVGGGGTATTYTLTNTSLKSEINQEKGLSETAKAQETVAKKAVKTNTYTFTFGDKKYELACPEGSTPHDSLDLQDRKNHKLAIYCQWKKGEYRQVYEPKKTLDWDAMNSFRGQKAKCVATNQAMTEYQCQNQDKLRIEVKNNWLRRGTAAANWIWLG</sequence>
<dbReference type="Proteomes" id="UP000006502">
    <property type="component" value="Chromosome"/>
</dbReference>
<name>I7CG27_MYCHA</name>
<organism evidence="1 2">
    <name type="scientific">Mycoplasma haematolamae (strain Purdue)</name>
    <dbReference type="NCBI Taxonomy" id="1212765"/>
    <lineage>
        <taxon>Bacteria</taxon>
        <taxon>Bacillati</taxon>
        <taxon>Mycoplasmatota</taxon>
        <taxon>Mollicutes</taxon>
        <taxon>Mycoplasmataceae</taxon>
        <taxon>Mycoplasma</taxon>
    </lineage>
</organism>
<evidence type="ECO:0000313" key="2">
    <source>
        <dbReference type="Proteomes" id="UP000006502"/>
    </source>
</evidence>
<dbReference type="STRING" id="1212765.MHLP_03030"/>
<accession>I7CG27</accession>
<keyword evidence="2" id="KW-1185">Reference proteome</keyword>
<reference evidence="1 2" key="1">
    <citation type="journal article" date="2012" name="J. Bacteriol.">
        <title>Genome Sequence of "Candidatus Mycoplasma haemolamae" Strain Purdue, a Red Blood Cell Pathogen of Alpacas (Vicugna pacos) and Llamas (Lama glama).</title>
        <authorList>
            <person name="Guimaraes A.M."/>
            <person name="Toth B."/>
            <person name="Santos A.P."/>
            <person name="do Nascimento N.C."/>
            <person name="Kritchevsky J.E."/>
            <person name="Messick J.B."/>
        </authorList>
    </citation>
    <scope>NUCLEOTIDE SEQUENCE [LARGE SCALE GENOMIC DNA]</scope>
    <source>
        <strain evidence="1 2">Purdue</strain>
    </source>
</reference>
<dbReference type="HOGENOM" id="CLU_137333_0_0_14"/>
<dbReference type="OrthoDB" id="9812260at2"/>